<proteinExistence type="predicted"/>
<feature type="region of interest" description="Disordered" evidence="1">
    <location>
        <begin position="1"/>
        <end position="77"/>
    </location>
</feature>
<gene>
    <name evidence="2" type="ORF">Cvel_5660</name>
</gene>
<protein>
    <submittedName>
        <fullName evidence="2">Uncharacterized protein</fullName>
    </submittedName>
</protein>
<accession>A0A0G4H4I1</accession>
<dbReference type="EMBL" id="CDMZ01001853">
    <property type="protein sequence ID" value="CEM38427.1"/>
    <property type="molecule type" value="Genomic_DNA"/>
</dbReference>
<feature type="compositionally biased region" description="Low complexity" evidence="1">
    <location>
        <begin position="42"/>
        <end position="53"/>
    </location>
</feature>
<dbReference type="VEuPathDB" id="CryptoDB:Cvel_5660"/>
<reference evidence="2" key="1">
    <citation type="submission" date="2014-11" db="EMBL/GenBank/DDBJ databases">
        <authorList>
            <person name="Otto D Thomas"/>
            <person name="Naeem Raeece"/>
        </authorList>
    </citation>
    <scope>NUCLEOTIDE SEQUENCE</scope>
</reference>
<dbReference type="AlphaFoldDB" id="A0A0G4H4I1"/>
<evidence type="ECO:0000313" key="2">
    <source>
        <dbReference type="EMBL" id="CEM38427.1"/>
    </source>
</evidence>
<dbReference type="PhylomeDB" id="A0A0G4H4I1"/>
<feature type="compositionally biased region" description="Basic and acidic residues" evidence="1">
    <location>
        <begin position="23"/>
        <end position="38"/>
    </location>
</feature>
<name>A0A0G4H4I1_9ALVE</name>
<sequence>MPTDDKGTPKSAGRSWTQRLFLRKRDTKTQREVMEAPKENNGQAGAAGAAGDGEVAQPVVERAETKGAAGMSAEDKQKVKDAAALLLADAHAMELLDEETRKKMAERWGDKKEEERRKEKNERERLRRESKKRERAELEAKIETLRAERLEDSEGDATGGAAAAVRAPKRVRAITVDSGDEGDKEADMVDAQEEAVAAALAATQIPAGQRYKKKGMEGVAVAQVPEWDVNCFLPPAKVRRDGTCLIPKDNATAGALARGPNPDGRHSGRVVIRSDNSITVRIVNNRHSMAAVLGEVVEEVQAVERKAGVEVVAVHIPGRKNSVADQLSRMGGEAHRQEVLKDGVLAHLNREANGALKRATTVGRAGERSDVVVYAPAGDEYESAVKAAELAAACRPHILVVPRAVGDH</sequence>
<evidence type="ECO:0000256" key="1">
    <source>
        <dbReference type="SAM" id="MobiDB-lite"/>
    </source>
</evidence>
<feature type="region of interest" description="Disordered" evidence="1">
    <location>
        <begin position="95"/>
        <end position="136"/>
    </location>
</feature>
<organism evidence="2">
    <name type="scientific">Chromera velia CCMP2878</name>
    <dbReference type="NCBI Taxonomy" id="1169474"/>
    <lineage>
        <taxon>Eukaryota</taxon>
        <taxon>Sar</taxon>
        <taxon>Alveolata</taxon>
        <taxon>Colpodellida</taxon>
        <taxon>Chromeraceae</taxon>
        <taxon>Chromera</taxon>
    </lineage>
</organism>